<dbReference type="KEGG" id="vg:55607713"/>
<sequence length="58" mass="6412">MQIDYEIVGSKLVCTGTPEDWIGSQIQVIMDLSEYSTQDEAKAAGAELITKRYLDTSV</sequence>
<dbReference type="Proteomes" id="UP000241488">
    <property type="component" value="Segment"/>
</dbReference>
<evidence type="ECO:0000313" key="2">
    <source>
        <dbReference type="Proteomes" id="UP000241488"/>
    </source>
</evidence>
<dbReference type="RefSeq" id="YP_009837523.1">
    <property type="nucleotide sequence ID" value="NC_048700.1"/>
</dbReference>
<accession>A0A2P1CCQ4</accession>
<proteinExistence type="predicted"/>
<dbReference type="GeneID" id="55607713"/>
<dbReference type="EMBL" id="MG922974">
    <property type="protein sequence ID" value="AVJ48991.1"/>
    <property type="molecule type" value="Genomic_DNA"/>
</dbReference>
<evidence type="ECO:0000313" key="1">
    <source>
        <dbReference type="EMBL" id="AVJ48991.1"/>
    </source>
</evidence>
<reference evidence="2" key="1">
    <citation type="submission" date="2018-02" db="EMBL/GenBank/DDBJ databases">
        <title>Complete genome of Klebsiella pneumoniae Podoviridae bacteriophage KP8.</title>
        <authorList>
            <person name="Bokovaya O."/>
            <person name="Tikunov A."/>
            <person name="Morozova V."/>
        </authorList>
    </citation>
    <scope>NUCLEOTIDE SEQUENCE [LARGE SCALE GENOMIC DNA]</scope>
</reference>
<name>A0A2P1CCQ4_9CAUD</name>
<organism evidence="1 2">
    <name type="scientific">Klebsiella phage KP8</name>
    <dbReference type="NCBI Taxonomy" id="2099850"/>
    <lineage>
        <taxon>Viruses</taxon>
        <taxon>Duplodnaviria</taxon>
        <taxon>Heunggongvirae</taxon>
        <taxon>Uroviricota</taxon>
        <taxon>Caudoviricetes</taxon>
        <taxon>Schitoviridae</taxon>
        <taxon>Enquatrovirinae</taxon>
        <taxon>Kaypoctavirus</taxon>
        <taxon>Kaypoctavirus KP8</taxon>
    </lineage>
</organism>
<protein>
    <submittedName>
        <fullName evidence="1">Uncharacterized protein</fullName>
    </submittedName>
</protein>
<keyword evidence="2" id="KW-1185">Reference proteome</keyword>